<dbReference type="EMBL" id="PFBK01000008">
    <property type="protein sequence ID" value="PIR83544.1"/>
    <property type="molecule type" value="Genomic_DNA"/>
</dbReference>
<reference evidence="2" key="1">
    <citation type="submission" date="2017-09" db="EMBL/GenBank/DDBJ databases">
        <title>Depth-based differentiation of microbial function through sediment-hosted aquifers and enrichment of novel symbionts in the deep terrestrial subsurface.</title>
        <authorList>
            <person name="Probst A.J."/>
            <person name="Ladd B."/>
            <person name="Jarett J.K."/>
            <person name="Geller-Mcgrath D.E."/>
            <person name="Sieber C.M.K."/>
            <person name="Emerson J.B."/>
            <person name="Anantharaman K."/>
            <person name="Thomas B.C."/>
            <person name="Malmstrom R."/>
            <person name="Stieglmeier M."/>
            <person name="Klingl A."/>
            <person name="Woyke T."/>
            <person name="Ryan C.M."/>
            <person name="Banfield J.F."/>
        </authorList>
    </citation>
    <scope>NUCLEOTIDE SEQUENCE [LARGE SCALE GENOMIC DNA]</scope>
</reference>
<protein>
    <submittedName>
        <fullName evidence="1">Uncharacterized protein</fullName>
    </submittedName>
</protein>
<evidence type="ECO:0000313" key="2">
    <source>
        <dbReference type="Proteomes" id="UP000231192"/>
    </source>
</evidence>
<dbReference type="AlphaFoldDB" id="A0A2H0UAU3"/>
<evidence type="ECO:0000313" key="1">
    <source>
        <dbReference type="EMBL" id="PIR83544.1"/>
    </source>
</evidence>
<accession>A0A2H0UAU3</accession>
<dbReference type="Proteomes" id="UP000231192">
    <property type="component" value="Unassembled WGS sequence"/>
</dbReference>
<name>A0A2H0UAU3_9BACT</name>
<organism evidence="1 2">
    <name type="scientific">Candidatus Kaiserbacteria bacterium CG10_big_fil_rev_8_21_14_0_10_51_14</name>
    <dbReference type="NCBI Taxonomy" id="1974610"/>
    <lineage>
        <taxon>Bacteria</taxon>
        <taxon>Candidatus Kaiseribacteriota</taxon>
    </lineage>
</organism>
<sequence length="168" mass="18956">MNGVRTSDATVQQGITFEYVAMYRNPEIIARYEDELGLIHAEAVVLFADVKRFLYLCAVEPGAKAPTRKIDVGWHEFMLYSRDYREFCLRALGQVIDHAPNSYLHPVEDQRDLVRTTRSMAEAMFGELSTNWHVPHGDSESPCTACGDSACTWMPPDKDVEILNAPST</sequence>
<comment type="caution">
    <text evidence="1">The sequence shown here is derived from an EMBL/GenBank/DDBJ whole genome shotgun (WGS) entry which is preliminary data.</text>
</comment>
<proteinExistence type="predicted"/>
<gene>
    <name evidence="1" type="ORF">COU18_02560</name>
</gene>